<dbReference type="InterPro" id="IPR016169">
    <property type="entry name" value="FAD-bd_PCMH_sub2"/>
</dbReference>
<keyword evidence="2" id="KW-0274">FAD</keyword>
<dbReference type="Pfam" id="PF03450">
    <property type="entry name" value="CO_deh_flav_C"/>
    <property type="match status" value="1"/>
</dbReference>
<keyword evidence="3" id="KW-0560">Oxidoreductase</keyword>
<evidence type="ECO:0000256" key="3">
    <source>
        <dbReference type="ARBA" id="ARBA00023002"/>
    </source>
</evidence>
<dbReference type="FunFam" id="3.30.465.10:FF:000017">
    <property type="entry name" value="Xanthine dehydrogenase, FAD binding subunit"/>
    <property type="match status" value="1"/>
</dbReference>
<evidence type="ECO:0000256" key="2">
    <source>
        <dbReference type="ARBA" id="ARBA00022827"/>
    </source>
</evidence>
<sequence length="273" mass="28099">MIPAGFSYVRAGSVEQALAELARHGVDVRLLAGGHSLLPAMKLRRVEPGVLVDIGRLRELAYVRLDGDRVVVGPLTTHRTLERDPLVAEHVPLLAAAARRIGDPQVRNRGTIGGSLAHADPAADLAAAVLALDGVLVARGPSGVRDIPAAEFFTGVRTSALAADELLVEIRLRAATGLGYAFEKFSRRALDWAVVGVAAQARPEGRTAVALIGMGPTPLRAGAVEEALAAGVPAAEASALAARGCAPADNAVASAAYRAHLAEVLVGRALAAL</sequence>
<dbReference type="EMBL" id="FOHX01000021">
    <property type="protein sequence ID" value="SEU43164.1"/>
    <property type="molecule type" value="Genomic_DNA"/>
</dbReference>
<evidence type="ECO:0000313" key="5">
    <source>
        <dbReference type="EMBL" id="SEU43164.1"/>
    </source>
</evidence>
<dbReference type="PANTHER" id="PTHR42659:SF2">
    <property type="entry name" value="XANTHINE DEHYDROGENASE SUBUNIT C-RELATED"/>
    <property type="match status" value="1"/>
</dbReference>
<dbReference type="InterPro" id="IPR005107">
    <property type="entry name" value="CO_DH_flav_C"/>
</dbReference>
<dbReference type="RefSeq" id="WP_091092643.1">
    <property type="nucleotide sequence ID" value="NZ_FOHX01000021.1"/>
</dbReference>
<dbReference type="InterPro" id="IPR036683">
    <property type="entry name" value="CO_DH_flav_C_dom_sf"/>
</dbReference>
<evidence type="ECO:0000256" key="1">
    <source>
        <dbReference type="ARBA" id="ARBA00022630"/>
    </source>
</evidence>
<dbReference type="SUPFAM" id="SSF56176">
    <property type="entry name" value="FAD-binding/transporter-associated domain-like"/>
    <property type="match status" value="1"/>
</dbReference>
<evidence type="ECO:0000313" key="6">
    <source>
        <dbReference type="Proteomes" id="UP000199361"/>
    </source>
</evidence>
<dbReference type="InterPro" id="IPR002346">
    <property type="entry name" value="Mopterin_DH_FAD-bd"/>
</dbReference>
<keyword evidence="6" id="KW-1185">Reference proteome</keyword>
<dbReference type="GO" id="GO:0071949">
    <property type="term" value="F:FAD binding"/>
    <property type="evidence" value="ECO:0007669"/>
    <property type="project" value="InterPro"/>
</dbReference>
<dbReference type="SMART" id="SM01092">
    <property type="entry name" value="CO_deh_flav_C"/>
    <property type="match status" value="1"/>
</dbReference>
<dbReference type="InterPro" id="IPR051312">
    <property type="entry name" value="Diverse_Substr_Oxidored"/>
</dbReference>
<evidence type="ECO:0000259" key="4">
    <source>
        <dbReference type="PROSITE" id="PS51387"/>
    </source>
</evidence>
<gene>
    <name evidence="5" type="ORF">SAMN05421811_12138</name>
</gene>
<reference evidence="5 6" key="1">
    <citation type="submission" date="2016-10" db="EMBL/GenBank/DDBJ databases">
        <authorList>
            <person name="de Groot N.N."/>
        </authorList>
    </citation>
    <scope>NUCLEOTIDE SEQUENCE [LARGE SCALE GENOMIC DNA]</scope>
    <source>
        <strain evidence="5 6">CGMCC 4.5598</strain>
    </source>
</reference>
<accession>A0A1I0LP75</accession>
<feature type="domain" description="FAD-binding PCMH-type" evidence="4">
    <location>
        <begin position="1"/>
        <end position="177"/>
    </location>
</feature>
<dbReference type="Gene3D" id="3.30.390.50">
    <property type="entry name" value="CO dehydrogenase flavoprotein, C-terminal domain"/>
    <property type="match status" value="1"/>
</dbReference>
<dbReference type="Pfam" id="PF00941">
    <property type="entry name" value="FAD_binding_5"/>
    <property type="match status" value="1"/>
</dbReference>
<name>A0A1I0LP75_9ACTN</name>
<dbReference type="OrthoDB" id="9793944at2"/>
<organism evidence="5 6">
    <name type="scientific">Nonomuraea wenchangensis</name>
    <dbReference type="NCBI Taxonomy" id="568860"/>
    <lineage>
        <taxon>Bacteria</taxon>
        <taxon>Bacillati</taxon>
        <taxon>Actinomycetota</taxon>
        <taxon>Actinomycetes</taxon>
        <taxon>Streptosporangiales</taxon>
        <taxon>Streptosporangiaceae</taxon>
        <taxon>Nonomuraea</taxon>
    </lineage>
</organism>
<dbReference type="GO" id="GO:0016491">
    <property type="term" value="F:oxidoreductase activity"/>
    <property type="evidence" value="ECO:0007669"/>
    <property type="project" value="UniProtKB-KW"/>
</dbReference>
<dbReference type="SUPFAM" id="SSF55447">
    <property type="entry name" value="CO dehydrogenase flavoprotein C-terminal domain-like"/>
    <property type="match status" value="1"/>
</dbReference>
<dbReference type="InterPro" id="IPR016167">
    <property type="entry name" value="FAD-bd_PCMH_sub1"/>
</dbReference>
<dbReference type="InterPro" id="IPR016166">
    <property type="entry name" value="FAD-bd_PCMH"/>
</dbReference>
<dbReference type="AlphaFoldDB" id="A0A1I0LP75"/>
<keyword evidence="1" id="KW-0285">Flavoprotein</keyword>
<dbReference type="Proteomes" id="UP000199361">
    <property type="component" value="Unassembled WGS sequence"/>
</dbReference>
<dbReference type="Gene3D" id="3.30.465.10">
    <property type="match status" value="1"/>
</dbReference>
<dbReference type="InterPro" id="IPR036318">
    <property type="entry name" value="FAD-bd_PCMH-like_sf"/>
</dbReference>
<dbReference type="STRING" id="568860.SAMN05421811_12138"/>
<proteinExistence type="predicted"/>
<dbReference type="PANTHER" id="PTHR42659">
    <property type="entry name" value="XANTHINE DEHYDROGENASE SUBUNIT C-RELATED"/>
    <property type="match status" value="1"/>
</dbReference>
<dbReference type="PROSITE" id="PS51387">
    <property type="entry name" value="FAD_PCMH"/>
    <property type="match status" value="1"/>
</dbReference>
<dbReference type="Gene3D" id="3.30.43.10">
    <property type="entry name" value="Uridine Diphospho-n-acetylenolpyruvylglucosamine Reductase, domain 2"/>
    <property type="match status" value="1"/>
</dbReference>
<protein>
    <submittedName>
        <fullName evidence="5">Carbon-monoxide dehydrogenase medium subunit</fullName>
    </submittedName>
</protein>